<dbReference type="HOGENOM" id="CLU_072599_0_0_2"/>
<dbReference type="eggNOG" id="arCOG02056">
    <property type="taxonomic scope" value="Archaea"/>
</dbReference>
<dbReference type="InterPro" id="IPR006067">
    <property type="entry name" value="NO2/SO3_Rdtase_4Fe4S_dom"/>
</dbReference>
<dbReference type="Gene3D" id="3.90.480.10">
    <property type="entry name" value="Sulfite Reductase Hemoprotein,Domain 2"/>
    <property type="match status" value="1"/>
</dbReference>
<dbReference type="GO" id="GO:0008942">
    <property type="term" value="F:nitrite reductase [NAD(P)H] activity"/>
    <property type="evidence" value="ECO:0007669"/>
    <property type="project" value="UniProtKB-EC"/>
</dbReference>
<keyword evidence="2" id="KW-0349">Heme</keyword>
<dbReference type="GeneID" id="10669391"/>
<feature type="domain" description="Nitrite/sulphite reductase 4Fe-4S" evidence="7">
    <location>
        <begin position="84"/>
        <end position="217"/>
    </location>
</feature>
<dbReference type="SUPFAM" id="SSF55124">
    <property type="entry name" value="Nitrite/Sulfite reductase N-terminal domain-like"/>
    <property type="match status" value="1"/>
</dbReference>
<dbReference type="InterPro" id="IPR052034">
    <property type="entry name" value="NasD-like"/>
</dbReference>
<keyword evidence="1" id="KW-0004">4Fe-4S</keyword>
<evidence type="ECO:0000256" key="4">
    <source>
        <dbReference type="ARBA" id="ARBA00023002"/>
    </source>
</evidence>
<evidence type="ECO:0000256" key="6">
    <source>
        <dbReference type="ARBA" id="ARBA00023014"/>
    </source>
</evidence>
<dbReference type="RefSeq" id="WP_013826389.1">
    <property type="nucleotide sequence ID" value="NC_015574.1"/>
</dbReference>
<organism evidence="9 10">
    <name type="scientific">Methanobacterium paludis (strain DSM 25820 / JCM 18151 / SWAN1)</name>
    <dbReference type="NCBI Taxonomy" id="868131"/>
    <lineage>
        <taxon>Archaea</taxon>
        <taxon>Methanobacteriati</taxon>
        <taxon>Methanobacteriota</taxon>
        <taxon>Methanomada group</taxon>
        <taxon>Methanobacteria</taxon>
        <taxon>Methanobacteriales</taxon>
        <taxon>Methanobacteriaceae</taxon>
        <taxon>Methanobacterium</taxon>
    </lineage>
</organism>
<evidence type="ECO:0000313" key="10">
    <source>
        <dbReference type="Proteomes" id="UP000009231"/>
    </source>
</evidence>
<evidence type="ECO:0000256" key="5">
    <source>
        <dbReference type="ARBA" id="ARBA00023004"/>
    </source>
</evidence>
<accession>F6D5T7</accession>
<dbReference type="PANTHER" id="PTHR43809:SF1">
    <property type="entry name" value="NITRITE REDUCTASE (NADH) LARGE SUBUNIT"/>
    <property type="match status" value="1"/>
</dbReference>
<dbReference type="InterPro" id="IPR036136">
    <property type="entry name" value="Nit/Sulf_reduc_fer-like_dom_sf"/>
</dbReference>
<reference evidence="9 10" key="1">
    <citation type="journal article" date="2014" name="Int. J. Syst. Evol. Microbiol.">
        <title>Methanobacterium paludis sp. nov. and a novel strain of Methanobacterium lacus isolated from northern peatlands.</title>
        <authorList>
            <person name="Cadillo-Quiroz H."/>
            <person name="Brauer S.L."/>
            <person name="Goodson N."/>
            <person name="Yavitt J.B."/>
            <person name="Zinder S.H."/>
        </authorList>
    </citation>
    <scope>NUCLEOTIDE SEQUENCE [LARGE SCALE GENOMIC DNA]</scope>
    <source>
        <strain evidence="10">DSM 25820 / JCM 18151 / SWAN1</strain>
    </source>
</reference>
<dbReference type="OrthoDB" id="15347at2157"/>
<dbReference type="AlphaFoldDB" id="F6D5T7"/>
<dbReference type="Pfam" id="PF03460">
    <property type="entry name" value="NIR_SIR_ferr"/>
    <property type="match status" value="1"/>
</dbReference>
<evidence type="ECO:0000256" key="1">
    <source>
        <dbReference type="ARBA" id="ARBA00022485"/>
    </source>
</evidence>
<dbReference type="InterPro" id="IPR006066">
    <property type="entry name" value="NO2/SO3_Rdtase_FeS/sirohaem_BS"/>
</dbReference>
<keyword evidence="4 9" id="KW-0560">Oxidoreductase</keyword>
<dbReference type="PANTHER" id="PTHR43809">
    <property type="entry name" value="NITRITE REDUCTASE (NADH) LARGE SUBUNIT"/>
    <property type="match status" value="1"/>
</dbReference>
<gene>
    <name evidence="9" type="ordered locus">MSWAN_1881</name>
</gene>
<dbReference type="GO" id="GO:0020037">
    <property type="term" value="F:heme binding"/>
    <property type="evidence" value="ECO:0007669"/>
    <property type="project" value="InterPro"/>
</dbReference>
<evidence type="ECO:0000256" key="3">
    <source>
        <dbReference type="ARBA" id="ARBA00022723"/>
    </source>
</evidence>
<dbReference type="GO" id="GO:0051539">
    <property type="term" value="F:4 iron, 4 sulfur cluster binding"/>
    <property type="evidence" value="ECO:0007669"/>
    <property type="project" value="UniProtKB-KW"/>
</dbReference>
<evidence type="ECO:0000259" key="7">
    <source>
        <dbReference type="Pfam" id="PF01077"/>
    </source>
</evidence>
<dbReference type="GO" id="GO:0046872">
    <property type="term" value="F:metal ion binding"/>
    <property type="evidence" value="ECO:0007669"/>
    <property type="project" value="UniProtKB-KW"/>
</dbReference>
<keyword evidence="6" id="KW-0411">Iron-sulfur</keyword>
<dbReference type="STRING" id="868131.MSWAN_1881"/>
<dbReference type="PROSITE" id="PS00365">
    <property type="entry name" value="NIR_SIR"/>
    <property type="match status" value="1"/>
</dbReference>
<protein>
    <submittedName>
        <fullName evidence="9">Nitrite reductase (NAD(P)H)</fullName>
        <ecNumber evidence="9">1.7.1.4</ecNumber>
    </submittedName>
</protein>
<keyword evidence="10" id="KW-1185">Reference proteome</keyword>
<dbReference type="PIRSF" id="PIRSF037487">
    <property type="entry name" value="Sulfite_red_assimil"/>
    <property type="match status" value="1"/>
</dbReference>
<feature type="domain" description="Nitrite/Sulfite reductase ferredoxin-like" evidence="8">
    <location>
        <begin position="12"/>
        <end position="76"/>
    </location>
</feature>
<dbReference type="SUPFAM" id="SSF56014">
    <property type="entry name" value="Nitrite and sulphite reductase 4Fe-4S domain-like"/>
    <property type="match status" value="1"/>
</dbReference>
<proteinExistence type="predicted"/>
<dbReference type="Gene3D" id="3.30.413.10">
    <property type="entry name" value="Sulfite Reductase Hemoprotein, domain 1"/>
    <property type="match status" value="1"/>
</dbReference>
<evidence type="ECO:0000259" key="8">
    <source>
        <dbReference type="Pfam" id="PF03460"/>
    </source>
</evidence>
<dbReference type="InterPro" id="IPR045854">
    <property type="entry name" value="NO2/SO3_Rdtase_4Fe4S_sf"/>
</dbReference>
<keyword evidence="3" id="KW-0479">Metal-binding</keyword>
<keyword evidence="5" id="KW-0408">Iron</keyword>
<name>F6D5T7_METPW</name>
<sequence length="218" mass="24011">MVDNIPEKGAAVQRDQKTFAVIPHIPGGMIDPARLRKIADVAERYNAKTLKITSEQRIAIIGVELEDIDQLWNDLDMKHGGFTGKRVRATKFCLGTTFCKKGEQDSVGMGMKLDERYHAMETPNKLKIGVSGCTNSCAESAVKDIGLIGTKKGWNLLVGGTSGRKPRIGDLIAKNLSDGDALNLIDSILTFYRGSDTKKRLGRFVEKLGIEKFSEEIR</sequence>
<evidence type="ECO:0000256" key="2">
    <source>
        <dbReference type="ARBA" id="ARBA00022617"/>
    </source>
</evidence>
<dbReference type="PRINTS" id="PR00397">
    <property type="entry name" value="SIROHAEM"/>
</dbReference>
<dbReference type="EC" id="1.7.1.4" evidence="9"/>
<dbReference type="Proteomes" id="UP000009231">
    <property type="component" value="Chromosome"/>
</dbReference>
<evidence type="ECO:0000313" key="9">
    <source>
        <dbReference type="EMBL" id="AEG18890.1"/>
    </source>
</evidence>
<dbReference type="Pfam" id="PF01077">
    <property type="entry name" value="NIR_SIR"/>
    <property type="match status" value="1"/>
</dbReference>
<dbReference type="KEGG" id="mew:MSWAN_1881"/>
<dbReference type="InterPro" id="IPR017220">
    <property type="entry name" value="Sulphite_reductase_assimil"/>
</dbReference>
<dbReference type="EMBL" id="CP002772">
    <property type="protein sequence ID" value="AEG18890.1"/>
    <property type="molecule type" value="Genomic_DNA"/>
</dbReference>
<dbReference type="InterPro" id="IPR005117">
    <property type="entry name" value="NiRdtase/SiRdtase_haem-b_fer"/>
</dbReference>